<gene>
    <name evidence="3" type="ORF">L210DRAFT_3538656</name>
    <name evidence="2" type="ORF">L210DRAFT_3564574</name>
</gene>
<keyword evidence="4" id="KW-1185">Reference proteome</keyword>
<accession>A0AAD4BW90</accession>
<dbReference type="InterPro" id="IPR007361">
    <property type="entry name" value="DUF427"/>
</dbReference>
<dbReference type="EMBL" id="WHUW01000011">
    <property type="protein sequence ID" value="KAF8440872.1"/>
    <property type="molecule type" value="Genomic_DNA"/>
</dbReference>
<evidence type="ECO:0000313" key="3">
    <source>
        <dbReference type="EMBL" id="KAF8440872.1"/>
    </source>
</evidence>
<evidence type="ECO:0000259" key="1">
    <source>
        <dbReference type="Pfam" id="PF04248"/>
    </source>
</evidence>
<comment type="caution">
    <text evidence="3">The sequence shown here is derived from an EMBL/GenBank/DDBJ whole genome shotgun (WGS) entry which is preliminary data.</text>
</comment>
<proteinExistence type="predicted"/>
<name>A0AAD4BW90_BOLED</name>
<evidence type="ECO:0000313" key="2">
    <source>
        <dbReference type="EMBL" id="KAF8427978.1"/>
    </source>
</evidence>
<dbReference type="PANTHER" id="PTHR34310:SF9">
    <property type="entry name" value="BLR5716 PROTEIN"/>
    <property type="match status" value="1"/>
</dbReference>
<dbReference type="PANTHER" id="PTHR34310">
    <property type="entry name" value="DUF427 DOMAIN PROTEIN (AFU_ORTHOLOGUE AFUA_3G02220)"/>
    <property type="match status" value="1"/>
</dbReference>
<dbReference type="AlphaFoldDB" id="A0AAD4BW90"/>
<reference evidence="3" key="2">
    <citation type="journal article" date="2020" name="Nat. Commun.">
        <title>Large-scale genome sequencing of mycorrhizal fungi provides insights into the early evolution of symbiotic traits.</title>
        <authorList>
            <person name="Miyauchi S."/>
            <person name="Kiss E."/>
            <person name="Kuo A."/>
            <person name="Drula E."/>
            <person name="Kohler A."/>
            <person name="Sanchez-Garcia M."/>
            <person name="Morin E."/>
            <person name="Andreopoulos B."/>
            <person name="Barry K.W."/>
            <person name="Bonito G."/>
            <person name="Buee M."/>
            <person name="Carver A."/>
            <person name="Chen C."/>
            <person name="Cichocki N."/>
            <person name="Clum A."/>
            <person name="Culley D."/>
            <person name="Crous P.W."/>
            <person name="Fauchery L."/>
            <person name="Girlanda M."/>
            <person name="Hayes R.D."/>
            <person name="Keri Z."/>
            <person name="LaButti K."/>
            <person name="Lipzen A."/>
            <person name="Lombard V."/>
            <person name="Magnuson J."/>
            <person name="Maillard F."/>
            <person name="Murat C."/>
            <person name="Nolan M."/>
            <person name="Ohm R.A."/>
            <person name="Pangilinan J."/>
            <person name="Pereira M.F."/>
            <person name="Perotto S."/>
            <person name="Peter M."/>
            <person name="Pfister S."/>
            <person name="Riley R."/>
            <person name="Sitrit Y."/>
            <person name="Stielow J.B."/>
            <person name="Szollosi G."/>
            <person name="Zifcakova L."/>
            <person name="Stursova M."/>
            <person name="Spatafora J.W."/>
            <person name="Tedersoo L."/>
            <person name="Vaario L.M."/>
            <person name="Yamada A."/>
            <person name="Yan M."/>
            <person name="Wang P."/>
            <person name="Xu J."/>
            <person name="Bruns T."/>
            <person name="Baldrian P."/>
            <person name="Vilgalys R."/>
            <person name="Dunand C."/>
            <person name="Henrissat B."/>
            <person name="Grigoriev I.V."/>
            <person name="Hibbett D."/>
            <person name="Nagy L.G."/>
            <person name="Martin F.M."/>
        </authorList>
    </citation>
    <scope>NUCLEOTIDE SEQUENCE</scope>
    <source>
        <strain evidence="3">BED1</strain>
    </source>
</reference>
<dbReference type="InterPro" id="IPR038694">
    <property type="entry name" value="DUF427_sf"/>
</dbReference>
<evidence type="ECO:0000313" key="4">
    <source>
        <dbReference type="Proteomes" id="UP001194468"/>
    </source>
</evidence>
<dbReference type="Proteomes" id="UP001194468">
    <property type="component" value="Unassembled WGS sequence"/>
</dbReference>
<dbReference type="Pfam" id="PF04248">
    <property type="entry name" value="NTP_transf_9"/>
    <property type="match status" value="1"/>
</dbReference>
<feature type="domain" description="DUF427" evidence="1">
    <location>
        <begin position="2"/>
        <end position="88"/>
    </location>
</feature>
<sequence length="95" mass="10343">MVKVLLNNVVLADSPSPVILEGNYYFPPDSVSKANLKNSGTTTVCPWKGTASYYSADVNGKAVKDVAWYYPDPSAKGANIKNHVAFYKTKVVIED</sequence>
<organism evidence="3 4">
    <name type="scientific">Boletus edulis BED1</name>
    <dbReference type="NCBI Taxonomy" id="1328754"/>
    <lineage>
        <taxon>Eukaryota</taxon>
        <taxon>Fungi</taxon>
        <taxon>Dikarya</taxon>
        <taxon>Basidiomycota</taxon>
        <taxon>Agaricomycotina</taxon>
        <taxon>Agaricomycetes</taxon>
        <taxon>Agaricomycetidae</taxon>
        <taxon>Boletales</taxon>
        <taxon>Boletineae</taxon>
        <taxon>Boletaceae</taxon>
        <taxon>Boletoideae</taxon>
        <taxon>Boletus</taxon>
    </lineage>
</organism>
<dbReference type="Gene3D" id="2.170.150.40">
    <property type="entry name" value="Domain of unknown function (DUF427)"/>
    <property type="match status" value="1"/>
</dbReference>
<dbReference type="EMBL" id="WHUW01000076">
    <property type="protein sequence ID" value="KAF8427978.1"/>
    <property type="molecule type" value="Genomic_DNA"/>
</dbReference>
<protein>
    <submittedName>
        <fullName evidence="3">DUF427-domain-containing protein</fullName>
    </submittedName>
</protein>
<reference evidence="3" key="1">
    <citation type="submission" date="2019-10" db="EMBL/GenBank/DDBJ databases">
        <authorList>
            <consortium name="DOE Joint Genome Institute"/>
            <person name="Kuo A."/>
            <person name="Miyauchi S."/>
            <person name="Kiss E."/>
            <person name="Drula E."/>
            <person name="Kohler A."/>
            <person name="Sanchez-Garcia M."/>
            <person name="Andreopoulos B."/>
            <person name="Barry K.W."/>
            <person name="Bonito G."/>
            <person name="Buee M."/>
            <person name="Carver A."/>
            <person name="Chen C."/>
            <person name="Cichocki N."/>
            <person name="Clum A."/>
            <person name="Culley D."/>
            <person name="Crous P.W."/>
            <person name="Fauchery L."/>
            <person name="Girlanda M."/>
            <person name="Hayes R."/>
            <person name="Keri Z."/>
            <person name="LaButti K."/>
            <person name="Lipzen A."/>
            <person name="Lombard V."/>
            <person name="Magnuson J."/>
            <person name="Maillard F."/>
            <person name="Morin E."/>
            <person name="Murat C."/>
            <person name="Nolan M."/>
            <person name="Ohm R."/>
            <person name="Pangilinan J."/>
            <person name="Pereira M."/>
            <person name="Perotto S."/>
            <person name="Peter M."/>
            <person name="Riley R."/>
            <person name="Sitrit Y."/>
            <person name="Stielow B."/>
            <person name="Szollosi G."/>
            <person name="Zifcakova L."/>
            <person name="Stursova M."/>
            <person name="Spatafora J.W."/>
            <person name="Tedersoo L."/>
            <person name="Vaario L.-M."/>
            <person name="Yamada A."/>
            <person name="Yan M."/>
            <person name="Wang P."/>
            <person name="Xu J."/>
            <person name="Bruns T."/>
            <person name="Baldrian P."/>
            <person name="Vilgalys R."/>
            <person name="Henrissat B."/>
            <person name="Grigoriev I.V."/>
            <person name="Hibbett D."/>
            <person name="Nagy L.G."/>
            <person name="Martin F.M."/>
        </authorList>
    </citation>
    <scope>NUCLEOTIDE SEQUENCE</scope>
    <source>
        <strain evidence="3">BED1</strain>
    </source>
</reference>